<dbReference type="Gene3D" id="2.40.260.10">
    <property type="entry name" value="Sortase"/>
    <property type="match status" value="1"/>
</dbReference>
<evidence type="ECO:0000256" key="1">
    <source>
        <dbReference type="ARBA" id="ARBA00022801"/>
    </source>
</evidence>
<dbReference type="Pfam" id="PF04203">
    <property type="entry name" value="Sortase"/>
    <property type="match status" value="1"/>
</dbReference>
<organism evidence="3 4">
    <name type="scientific">Arthrobacter sunyaminii</name>
    <dbReference type="NCBI Taxonomy" id="2816859"/>
    <lineage>
        <taxon>Bacteria</taxon>
        <taxon>Bacillati</taxon>
        <taxon>Actinomycetota</taxon>
        <taxon>Actinomycetes</taxon>
        <taxon>Micrococcales</taxon>
        <taxon>Micrococcaceae</taxon>
        <taxon>Arthrobacter</taxon>
    </lineage>
</organism>
<dbReference type="CDD" id="cd05827">
    <property type="entry name" value="Sortase_C"/>
    <property type="match status" value="1"/>
</dbReference>
<sequence length="299" mass="32166">MGRRKRQAARHRSRSWDLRRLLTVLAAAAGVAVLLYPSAADWFSDRGHAEQINAYVHQSQGLPEDTRQAMLAEARLYNANSPGGPLRDPYTLEADGSPSEVGGGAQTYREVLGGLPGGMMARVQIPAVGVDLPVFHGTDEDTLARGVGHLFGSSLPVGGAGTHSVLTAHSGLMDATLFTDLNKLEKGDTFSVTVLEEQLHYRVDQITVVEPGDTQALRPDPGRDRLTLITCTPTGVNSHRLLVRGERTESPVVAEKDDVELESGVRMPGFPWWSLGVPAATAAAVLLTRPRRRVVAEAN</sequence>
<feature type="active site" description="Acyl-thioester intermediate" evidence="2">
    <location>
        <position position="231"/>
    </location>
</feature>
<evidence type="ECO:0000313" key="3">
    <source>
        <dbReference type="EMBL" id="QWQ36771.1"/>
    </source>
</evidence>
<evidence type="ECO:0000313" key="4">
    <source>
        <dbReference type="Proteomes" id="UP000680588"/>
    </source>
</evidence>
<feature type="active site" description="Proton donor/acceptor" evidence="2">
    <location>
        <position position="169"/>
    </location>
</feature>
<keyword evidence="4" id="KW-1185">Reference proteome</keyword>
<keyword evidence="1" id="KW-0378">Hydrolase</keyword>
<dbReference type="KEGG" id="asun:KG104_02880"/>
<dbReference type="GO" id="GO:0016787">
    <property type="term" value="F:hydrolase activity"/>
    <property type="evidence" value="ECO:0007669"/>
    <property type="project" value="UniProtKB-KW"/>
</dbReference>
<proteinExistence type="predicted"/>
<accession>A0A975XL59</accession>
<dbReference type="NCBIfam" id="TIGR01076">
    <property type="entry name" value="sortase_fam"/>
    <property type="match status" value="1"/>
</dbReference>
<reference evidence="3" key="1">
    <citation type="submission" date="2021-06" db="EMBL/GenBank/DDBJ databases">
        <title>Novel species in genus Arthrobacter.</title>
        <authorList>
            <person name="Zhang G."/>
        </authorList>
    </citation>
    <scope>NUCLEOTIDE SEQUENCE</scope>
    <source>
        <strain evidence="3">Zg-ZUI122</strain>
    </source>
</reference>
<gene>
    <name evidence="3" type="ORF">KG104_02880</name>
</gene>
<evidence type="ECO:0000256" key="2">
    <source>
        <dbReference type="PIRSR" id="PIRSR605754-1"/>
    </source>
</evidence>
<dbReference type="AlphaFoldDB" id="A0A975XL59"/>
<dbReference type="InterPro" id="IPR005754">
    <property type="entry name" value="Sortase"/>
</dbReference>
<dbReference type="InterPro" id="IPR042002">
    <property type="entry name" value="Sortase_C"/>
</dbReference>
<dbReference type="SUPFAM" id="SSF63817">
    <property type="entry name" value="Sortase"/>
    <property type="match status" value="1"/>
</dbReference>
<dbReference type="Proteomes" id="UP000680588">
    <property type="component" value="Chromosome"/>
</dbReference>
<dbReference type="InterPro" id="IPR023365">
    <property type="entry name" value="Sortase_dom-sf"/>
</dbReference>
<protein>
    <submittedName>
        <fullName evidence="3">Class C sortase</fullName>
    </submittedName>
</protein>
<dbReference type="NCBIfam" id="NF033745">
    <property type="entry name" value="class_C_sortase"/>
    <property type="match status" value="1"/>
</dbReference>
<name>A0A975XL59_9MICC</name>
<dbReference type="EMBL" id="CP076456">
    <property type="protein sequence ID" value="QWQ36771.1"/>
    <property type="molecule type" value="Genomic_DNA"/>
</dbReference>
<dbReference type="RefSeq" id="WP_207348549.1">
    <property type="nucleotide sequence ID" value="NZ_CP076456.1"/>
</dbReference>